<proteinExistence type="inferred from homology"/>
<comment type="pathway">
    <text evidence="1">Secondary metabolite biosynthesis; terpenoid biosynthesis.</text>
</comment>
<dbReference type="GeneID" id="85398127"/>
<gene>
    <name evidence="6" type="ORF">BDZ83DRAFT_752657</name>
</gene>
<dbReference type="Gene3D" id="3.20.20.100">
    <property type="entry name" value="NADP-dependent oxidoreductase domain"/>
    <property type="match status" value="1"/>
</dbReference>
<keyword evidence="2" id="KW-0560">Oxidoreductase</keyword>
<evidence type="ECO:0000313" key="6">
    <source>
        <dbReference type="EMBL" id="KAK1724415.1"/>
    </source>
</evidence>
<dbReference type="Proteomes" id="UP001244207">
    <property type="component" value="Unassembled WGS sequence"/>
</dbReference>
<feature type="domain" description="NADP-dependent oxidoreductase" evidence="5">
    <location>
        <begin position="31"/>
        <end position="340"/>
    </location>
</feature>
<evidence type="ECO:0000259" key="5">
    <source>
        <dbReference type="Pfam" id="PF00248"/>
    </source>
</evidence>
<dbReference type="AlphaFoldDB" id="A0AAD8UM01"/>
<dbReference type="PANTHER" id="PTHR43364">
    <property type="entry name" value="NADH-SPECIFIC METHYLGLYOXAL REDUCTASE-RELATED"/>
    <property type="match status" value="1"/>
</dbReference>
<dbReference type="GO" id="GO:0016491">
    <property type="term" value="F:oxidoreductase activity"/>
    <property type="evidence" value="ECO:0007669"/>
    <property type="project" value="UniProtKB-KW"/>
</dbReference>
<evidence type="ECO:0000256" key="1">
    <source>
        <dbReference type="ARBA" id="ARBA00004721"/>
    </source>
</evidence>
<dbReference type="InterPro" id="IPR036812">
    <property type="entry name" value="NAD(P)_OxRdtase_dom_sf"/>
</dbReference>
<name>A0AAD8UM01_GLOAC</name>
<organism evidence="6 7">
    <name type="scientific">Glomerella acutata</name>
    <name type="common">Colletotrichum acutatum</name>
    <dbReference type="NCBI Taxonomy" id="27357"/>
    <lineage>
        <taxon>Eukaryota</taxon>
        <taxon>Fungi</taxon>
        <taxon>Dikarya</taxon>
        <taxon>Ascomycota</taxon>
        <taxon>Pezizomycotina</taxon>
        <taxon>Sordariomycetes</taxon>
        <taxon>Hypocreomycetidae</taxon>
        <taxon>Glomerellales</taxon>
        <taxon>Glomerellaceae</taxon>
        <taxon>Colletotrichum</taxon>
        <taxon>Colletotrichum acutatum species complex</taxon>
    </lineage>
</organism>
<dbReference type="EMBL" id="JAHMHS010000052">
    <property type="protein sequence ID" value="KAK1724415.1"/>
    <property type="molecule type" value="Genomic_DNA"/>
</dbReference>
<protein>
    <recommendedName>
        <fullName evidence="4">Aldo-keto reductase ausK</fullName>
    </recommendedName>
</protein>
<evidence type="ECO:0000256" key="2">
    <source>
        <dbReference type="ARBA" id="ARBA00023002"/>
    </source>
</evidence>
<evidence type="ECO:0000256" key="3">
    <source>
        <dbReference type="ARBA" id="ARBA00038157"/>
    </source>
</evidence>
<sequence>MSNFMAEAPEPPTELGRLRVLSPNAGIRVSPLALGAMSIGEAWAEAMGAMNKEQSYKLLDAFVESGGNFIDTANGYQDEQSEKWIGDWMKERGNREQIVLATKYTSDYQSHALGKGHTANFTGNHRRSLHISIRDSLKKLGTDYIDILYLHWWDYTTSIKEIMDSLHILVEQGKVLYLGISDTPAWVVSAANTYAVDHGKTPFSVYQGRWSVMHRDFERDILPMAHTFGMALCPWDVLGSGKFQSKKALEERKKAGEGLRSFVSTGEQTEMEIKMSEALEKVAGEHGTESVTAIALAYVRSKAPNVIPIVGGRKVEHLKANIDALKIKLTDEQIAFLESVKPFDVGFPGNFLGPDPNITGKSFRLARASQMSFPNAGRQTSI</sequence>
<keyword evidence="7" id="KW-1185">Reference proteome</keyword>
<dbReference type="InterPro" id="IPR023210">
    <property type="entry name" value="NADP_OxRdtase_dom"/>
</dbReference>
<dbReference type="SUPFAM" id="SSF51430">
    <property type="entry name" value="NAD(P)-linked oxidoreductase"/>
    <property type="match status" value="1"/>
</dbReference>
<accession>A0AAD8UM01</accession>
<dbReference type="FunFam" id="3.20.20.100:FF:000024">
    <property type="entry name" value="Aryl-alcohol dehydrogenase"/>
    <property type="match status" value="1"/>
</dbReference>
<dbReference type="InterPro" id="IPR050523">
    <property type="entry name" value="AKR_Detox_Biosynth"/>
</dbReference>
<dbReference type="RefSeq" id="XP_060364470.1">
    <property type="nucleotide sequence ID" value="XM_060514229.1"/>
</dbReference>
<reference evidence="6" key="1">
    <citation type="submission" date="2021-12" db="EMBL/GenBank/DDBJ databases">
        <title>Comparative genomics, transcriptomics and evolutionary studies reveal genomic signatures of adaptation to plant cell wall in hemibiotrophic fungi.</title>
        <authorList>
            <consortium name="DOE Joint Genome Institute"/>
            <person name="Baroncelli R."/>
            <person name="Diaz J.F."/>
            <person name="Benocci T."/>
            <person name="Peng M."/>
            <person name="Battaglia E."/>
            <person name="Haridas S."/>
            <person name="Andreopoulos W."/>
            <person name="Labutti K."/>
            <person name="Pangilinan J."/>
            <person name="Floch G.L."/>
            <person name="Makela M.R."/>
            <person name="Henrissat B."/>
            <person name="Grigoriev I.V."/>
            <person name="Crouch J.A."/>
            <person name="De Vries R.P."/>
            <person name="Sukno S.A."/>
            <person name="Thon M.R."/>
        </authorList>
    </citation>
    <scope>NUCLEOTIDE SEQUENCE</scope>
    <source>
        <strain evidence="6">CBS 112980</strain>
    </source>
</reference>
<comment type="similarity">
    <text evidence="3">Belongs to the aldo/keto reductase family. Aldo/keto reductase 2 subfamily.</text>
</comment>
<comment type="caution">
    <text evidence="6">The sequence shown here is derived from an EMBL/GenBank/DDBJ whole genome shotgun (WGS) entry which is preliminary data.</text>
</comment>
<evidence type="ECO:0000313" key="7">
    <source>
        <dbReference type="Proteomes" id="UP001244207"/>
    </source>
</evidence>
<dbReference type="PANTHER" id="PTHR43364:SF2">
    <property type="entry name" value="ARYL-ALCOHOL DEHYDROGENASE AAD10-RELATED"/>
    <property type="match status" value="1"/>
</dbReference>
<dbReference type="Pfam" id="PF00248">
    <property type="entry name" value="Aldo_ket_red"/>
    <property type="match status" value="1"/>
</dbReference>
<evidence type="ECO:0000256" key="4">
    <source>
        <dbReference type="ARBA" id="ARBA00073126"/>
    </source>
</evidence>